<dbReference type="Proteomes" id="UP000636800">
    <property type="component" value="Chromosome 1"/>
</dbReference>
<protein>
    <recommendedName>
        <fullName evidence="6">Reticulon-like protein</fullName>
    </recommendedName>
</protein>
<dbReference type="Pfam" id="PF02453">
    <property type="entry name" value="Reticulon"/>
    <property type="match status" value="1"/>
</dbReference>
<dbReference type="OrthoDB" id="1673781at2759"/>
<comment type="caution">
    <text evidence="6">Lacks conserved residue(s) required for the propagation of feature annotation.</text>
</comment>
<keyword evidence="3 6" id="KW-0256">Endoplasmic reticulum</keyword>
<reference evidence="9 10" key="1">
    <citation type="journal article" date="2020" name="Nat. Food">
        <title>A phased Vanilla planifolia genome enables genetic improvement of flavour and production.</title>
        <authorList>
            <person name="Hasing T."/>
            <person name="Tang H."/>
            <person name="Brym M."/>
            <person name="Khazi F."/>
            <person name="Huang T."/>
            <person name="Chambers A.H."/>
        </authorList>
    </citation>
    <scope>NUCLEOTIDE SEQUENCE [LARGE SCALE GENOMIC DNA]</scope>
    <source>
        <tissue evidence="9">Leaf</tissue>
    </source>
</reference>
<dbReference type="EMBL" id="JADCNL010000001">
    <property type="protein sequence ID" value="KAG0498203.1"/>
    <property type="molecule type" value="Genomic_DNA"/>
</dbReference>
<feature type="transmembrane region" description="Helical" evidence="6">
    <location>
        <begin position="40"/>
        <end position="65"/>
    </location>
</feature>
<dbReference type="PANTHER" id="PTHR10994:SF193">
    <property type="entry name" value="RETICULON-LIKE PROTEIN"/>
    <property type="match status" value="1"/>
</dbReference>
<evidence type="ECO:0000256" key="4">
    <source>
        <dbReference type="ARBA" id="ARBA00022989"/>
    </source>
</evidence>
<gene>
    <name evidence="9" type="ORF">HPP92_002894</name>
</gene>
<feature type="domain" description="Reticulon" evidence="8">
    <location>
        <begin position="35"/>
        <end position="112"/>
    </location>
</feature>
<keyword evidence="5 6" id="KW-0472">Membrane</keyword>
<evidence type="ECO:0000256" key="1">
    <source>
        <dbReference type="ARBA" id="ARBA00004477"/>
    </source>
</evidence>
<dbReference type="AlphaFoldDB" id="A0A835VID8"/>
<dbReference type="InterPro" id="IPR003388">
    <property type="entry name" value="Reticulon"/>
</dbReference>
<sequence length="112" mass="12602">MTRSRSPRIPRSSQRSTASSAGRSQCTKCLVEESVITGLWVVSILGSCCNFLTLFYIVLALLHVVPIVYEKYEDKIDSFGEKAVREFKKQYAVFDAKVLSKIPKGPLKDKKN</sequence>
<dbReference type="GO" id="GO:0005789">
    <property type="term" value="C:endoplasmic reticulum membrane"/>
    <property type="evidence" value="ECO:0007669"/>
    <property type="project" value="UniProtKB-SubCell"/>
</dbReference>
<comment type="subcellular location">
    <subcellularLocation>
        <location evidence="1 6">Endoplasmic reticulum membrane</location>
        <topology evidence="1 6">Multi-pass membrane protein</topology>
    </subcellularLocation>
</comment>
<evidence type="ECO:0000256" key="5">
    <source>
        <dbReference type="ARBA" id="ARBA00023136"/>
    </source>
</evidence>
<evidence type="ECO:0000313" key="9">
    <source>
        <dbReference type="EMBL" id="KAG0498203.1"/>
    </source>
</evidence>
<dbReference type="PROSITE" id="PS50845">
    <property type="entry name" value="RETICULON"/>
    <property type="match status" value="1"/>
</dbReference>
<evidence type="ECO:0000259" key="8">
    <source>
        <dbReference type="PROSITE" id="PS50845"/>
    </source>
</evidence>
<evidence type="ECO:0000256" key="7">
    <source>
        <dbReference type="SAM" id="MobiDB-lite"/>
    </source>
</evidence>
<keyword evidence="2 6" id="KW-0812">Transmembrane</keyword>
<feature type="region of interest" description="Disordered" evidence="7">
    <location>
        <begin position="1"/>
        <end position="23"/>
    </location>
</feature>
<comment type="caution">
    <text evidence="9">The sequence shown here is derived from an EMBL/GenBank/DDBJ whole genome shotgun (WGS) entry which is preliminary data.</text>
</comment>
<proteinExistence type="predicted"/>
<evidence type="ECO:0000313" key="10">
    <source>
        <dbReference type="Proteomes" id="UP000636800"/>
    </source>
</evidence>
<evidence type="ECO:0000256" key="2">
    <source>
        <dbReference type="ARBA" id="ARBA00022692"/>
    </source>
</evidence>
<accession>A0A835VID8</accession>
<keyword evidence="4 6" id="KW-1133">Transmembrane helix</keyword>
<keyword evidence="10" id="KW-1185">Reference proteome</keyword>
<evidence type="ECO:0000256" key="6">
    <source>
        <dbReference type="RuleBase" id="RU363132"/>
    </source>
</evidence>
<dbReference type="InterPro" id="IPR045064">
    <property type="entry name" value="Reticulon-like"/>
</dbReference>
<name>A0A835VID8_VANPL</name>
<dbReference type="PANTHER" id="PTHR10994">
    <property type="entry name" value="RETICULON"/>
    <property type="match status" value="1"/>
</dbReference>
<organism evidence="9 10">
    <name type="scientific">Vanilla planifolia</name>
    <name type="common">Vanilla</name>
    <dbReference type="NCBI Taxonomy" id="51239"/>
    <lineage>
        <taxon>Eukaryota</taxon>
        <taxon>Viridiplantae</taxon>
        <taxon>Streptophyta</taxon>
        <taxon>Embryophyta</taxon>
        <taxon>Tracheophyta</taxon>
        <taxon>Spermatophyta</taxon>
        <taxon>Magnoliopsida</taxon>
        <taxon>Liliopsida</taxon>
        <taxon>Asparagales</taxon>
        <taxon>Orchidaceae</taxon>
        <taxon>Vanilloideae</taxon>
        <taxon>Vanilleae</taxon>
        <taxon>Vanilla</taxon>
    </lineage>
</organism>
<evidence type="ECO:0000256" key="3">
    <source>
        <dbReference type="ARBA" id="ARBA00022824"/>
    </source>
</evidence>
<dbReference type="GO" id="GO:0009617">
    <property type="term" value="P:response to bacterium"/>
    <property type="evidence" value="ECO:0007669"/>
    <property type="project" value="InterPro"/>
</dbReference>